<evidence type="ECO:0000313" key="1">
    <source>
        <dbReference type="EMBL" id="OOF47771.1"/>
    </source>
</evidence>
<evidence type="ECO:0000313" key="2">
    <source>
        <dbReference type="Proteomes" id="UP000188481"/>
    </source>
</evidence>
<dbReference type="EMBL" id="MLHN01000048">
    <property type="protein sequence ID" value="OOF47771.1"/>
    <property type="molecule type" value="Genomic_DNA"/>
</dbReference>
<proteinExistence type="predicted"/>
<evidence type="ECO:0008006" key="3">
    <source>
        <dbReference type="Google" id="ProtNLM"/>
    </source>
</evidence>
<reference evidence="1 2" key="1">
    <citation type="submission" date="2016-10" db="EMBL/GenBank/DDBJ databases">
        <title>Rodentibacter gen. nov. and new species.</title>
        <authorList>
            <person name="Christensen H."/>
        </authorList>
    </citation>
    <scope>NUCLEOTIDE SEQUENCE [LARGE SCALE GENOMIC DNA]</scope>
    <source>
        <strain evidence="2">ppn416</strain>
    </source>
</reference>
<accession>A0A1V3IZ95</accession>
<dbReference type="STRING" id="1908264.BKK54_11385"/>
<dbReference type="AlphaFoldDB" id="A0A1V3IZ95"/>
<name>A0A1V3IZ95_9PAST</name>
<dbReference type="RefSeq" id="WP_077543204.1">
    <property type="nucleotide sequence ID" value="NZ_MLHN01000048.1"/>
</dbReference>
<dbReference type="Proteomes" id="UP000188481">
    <property type="component" value="Unassembled WGS sequence"/>
</dbReference>
<gene>
    <name evidence="1" type="ORF">BKK54_11385</name>
</gene>
<feature type="non-terminal residue" evidence="1">
    <location>
        <position position="160"/>
    </location>
</feature>
<organism evidence="1 2">
    <name type="scientific">Rodentibacter genomosp. 1</name>
    <dbReference type="NCBI Taxonomy" id="1908264"/>
    <lineage>
        <taxon>Bacteria</taxon>
        <taxon>Pseudomonadati</taxon>
        <taxon>Pseudomonadota</taxon>
        <taxon>Gammaproteobacteria</taxon>
        <taxon>Pasteurellales</taxon>
        <taxon>Pasteurellaceae</taxon>
        <taxon>Rodentibacter</taxon>
    </lineage>
</organism>
<protein>
    <recommendedName>
        <fullName evidence="3">DUF1642 domain-containing protein</fullName>
    </recommendedName>
</protein>
<comment type="caution">
    <text evidence="1">The sequence shown here is derived from an EMBL/GenBank/DDBJ whole genome shotgun (WGS) entry which is preliminary data.</text>
</comment>
<keyword evidence="2" id="KW-1185">Reference proteome</keyword>
<sequence>MLSEKEIEALKNGAYGITREGYKAKYLGVREGEDEVFHTWVIYNENGSIKEAIDAYDTFVSYYRNGEDRDDIIGLWQDKPEPFDLEKVLNGEPFKVSHEKRFAAKKVENSLIYYSINEDGELDRIFRDDIPFLQENAFMWKESEPVKSNADALPKPIREF</sequence>